<sequence length="132" mass="14132">MPGAAQPPGLSSSPQQVGCVVLMHIVFISQIMKMSHVFPHHLKLPQNSCLAGCPEEENSTASNTYCVGGVGCCCEYGCCGVARDIRNVSTLHQSSCPAQPSLLELHLLLPRERQAGCLPPSKPQPPLWVEAK</sequence>
<accession>A0A5B7F2R9</accession>
<comment type="caution">
    <text evidence="1">The sequence shown here is derived from an EMBL/GenBank/DDBJ whole genome shotgun (WGS) entry which is preliminary data.</text>
</comment>
<protein>
    <submittedName>
        <fullName evidence="1">Uncharacterized protein</fullName>
    </submittedName>
</protein>
<proteinExistence type="predicted"/>
<reference evidence="1 2" key="1">
    <citation type="submission" date="2019-05" db="EMBL/GenBank/DDBJ databases">
        <title>Another draft genome of Portunus trituberculatus and its Hox gene families provides insights of decapod evolution.</title>
        <authorList>
            <person name="Jeong J.-H."/>
            <person name="Song I."/>
            <person name="Kim S."/>
            <person name="Choi T."/>
            <person name="Kim D."/>
            <person name="Ryu S."/>
            <person name="Kim W."/>
        </authorList>
    </citation>
    <scope>NUCLEOTIDE SEQUENCE [LARGE SCALE GENOMIC DNA]</scope>
    <source>
        <tissue evidence="1">Muscle</tissue>
    </source>
</reference>
<dbReference type="AlphaFoldDB" id="A0A5B7F2R9"/>
<dbReference type="EMBL" id="VSRR010004831">
    <property type="protein sequence ID" value="MPC40832.1"/>
    <property type="molecule type" value="Genomic_DNA"/>
</dbReference>
<evidence type="ECO:0000313" key="2">
    <source>
        <dbReference type="Proteomes" id="UP000324222"/>
    </source>
</evidence>
<dbReference type="Proteomes" id="UP000324222">
    <property type="component" value="Unassembled WGS sequence"/>
</dbReference>
<evidence type="ECO:0000313" key="1">
    <source>
        <dbReference type="EMBL" id="MPC40832.1"/>
    </source>
</evidence>
<keyword evidence="2" id="KW-1185">Reference proteome</keyword>
<organism evidence="1 2">
    <name type="scientific">Portunus trituberculatus</name>
    <name type="common">Swimming crab</name>
    <name type="synonym">Neptunus trituberculatus</name>
    <dbReference type="NCBI Taxonomy" id="210409"/>
    <lineage>
        <taxon>Eukaryota</taxon>
        <taxon>Metazoa</taxon>
        <taxon>Ecdysozoa</taxon>
        <taxon>Arthropoda</taxon>
        <taxon>Crustacea</taxon>
        <taxon>Multicrustacea</taxon>
        <taxon>Malacostraca</taxon>
        <taxon>Eumalacostraca</taxon>
        <taxon>Eucarida</taxon>
        <taxon>Decapoda</taxon>
        <taxon>Pleocyemata</taxon>
        <taxon>Brachyura</taxon>
        <taxon>Eubrachyura</taxon>
        <taxon>Portunoidea</taxon>
        <taxon>Portunidae</taxon>
        <taxon>Portuninae</taxon>
        <taxon>Portunus</taxon>
    </lineage>
</organism>
<gene>
    <name evidence="1" type="ORF">E2C01_034401</name>
</gene>
<name>A0A5B7F2R9_PORTR</name>